<comment type="caution">
    <text evidence="5">The sequence shown here is derived from an EMBL/GenBank/DDBJ whole genome shotgun (WGS) entry which is preliminary data.</text>
</comment>
<dbReference type="Proteomes" id="UP000284219">
    <property type="component" value="Unassembled WGS sequence"/>
</dbReference>
<feature type="site" description="Lowers pKa of active site Cys" evidence="3">
    <location>
        <position position="166"/>
    </location>
</feature>
<proteinExistence type="inferred from homology"/>
<comment type="function">
    <text evidence="3">Catalyzes the transfer of endogenously produced octanoic acid from octanoyl-acyl-carrier-protein onto the lipoyl domain of GcvH, an intermediate carrier during protein lipoylation.</text>
</comment>
<reference evidence="5 6" key="1">
    <citation type="submission" date="2016-08" db="EMBL/GenBank/DDBJ databases">
        <title>Novel Firmicute Genomes.</title>
        <authorList>
            <person name="Poppleton D.I."/>
            <person name="Gribaldo S."/>
        </authorList>
    </citation>
    <scope>NUCLEOTIDE SEQUENCE [LARGE SCALE GENOMIC DNA]</scope>
    <source>
        <strain evidence="5 6">RAOx-1</strain>
    </source>
</reference>
<accession>A0A419SMM6</accession>
<evidence type="ECO:0000256" key="3">
    <source>
        <dbReference type="HAMAP-Rule" id="MF_02118"/>
    </source>
</evidence>
<evidence type="ECO:0000313" key="5">
    <source>
        <dbReference type="EMBL" id="RKD25535.1"/>
    </source>
</evidence>
<keyword evidence="2 3" id="KW-0012">Acyltransferase</keyword>
<dbReference type="EMBL" id="MCHY01000006">
    <property type="protein sequence ID" value="RKD25535.1"/>
    <property type="molecule type" value="Genomic_DNA"/>
</dbReference>
<dbReference type="SUPFAM" id="SSF55681">
    <property type="entry name" value="Class II aaRS and biotin synthetases"/>
    <property type="match status" value="1"/>
</dbReference>
<keyword evidence="6" id="KW-1185">Reference proteome</keyword>
<keyword evidence="1 3" id="KW-0808">Transferase</keyword>
<dbReference type="HAMAP" id="MF_02118">
    <property type="entry name" value="LipM"/>
    <property type="match status" value="1"/>
</dbReference>
<gene>
    <name evidence="3" type="primary">lipM</name>
    <name evidence="5" type="ORF">BEP19_00905</name>
</gene>
<dbReference type="Pfam" id="PF21948">
    <property type="entry name" value="LplA-B_cat"/>
    <property type="match status" value="1"/>
</dbReference>
<dbReference type="PROSITE" id="PS51733">
    <property type="entry name" value="BPL_LPL_CATALYTIC"/>
    <property type="match status" value="1"/>
</dbReference>
<dbReference type="RefSeq" id="WP_120188205.1">
    <property type="nucleotide sequence ID" value="NZ_MCHY01000006.1"/>
</dbReference>
<dbReference type="InterPro" id="IPR004143">
    <property type="entry name" value="BPL_LPL_catalytic"/>
</dbReference>
<dbReference type="PANTHER" id="PTHR43679">
    <property type="entry name" value="OCTANOYLTRANSFERASE LIPM-RELATED"/>
    <property type="match status" value="1"/>
</dbReference>
<dbReference type="GO" id="GO:0009107">
    <property type="term" value="P:lipoate biosynthetic process"/>
    <property type="evidence" value="ECO:0007669"/>
    <property type="project" value="UniProtKB-UniRule"/>
</dbReference>
<dbReference type="Gene3D" id="3.30.930.10">
    <property type="entry name" value="Bira Bifunctional Protein, Domain 2"/>
    <property type="match status" value="1"/>
</dbReference>
<dbReference type="InterPro" id="IPR045864">
    <property type="entry name" value="aa-tRNA-synth_II/BPL/LPL"/>
</dbReference>
<dbReference type="OrthoDB" id="9774653at2"/>
<comment type="similarity">
    <text evidence="3">Belongs to the octanoyltransferase LipM family.</text>
</comment>
<sequence>MREKRQWRFIDSGSLSPAMNMAIDEALLTSHSLGETPPTIRFYTWDPASLSIGYFQKAEQEIDFEKVRKFGLGFVRRSTGGRAVLHDQELTYSVIVSEQYPGIPTQVNEAYRVISNGLLKGFQQLGLEAEMVSLASEAEKAKYVSAGSAACFDSPSWYELVVEGKKVAGSAQTRQKGTILQHGSIILDWDVEMLFDTLKFSSERVKERLKASFLEKAVAINHLSDKKISLSEAKQAFFKGFEEGLGIELQRGELTSQEQTLAKQLAEQKYGSSDWNWKR</sequence>
<evidence type="ECO:0000256" key="2">
    <source>
        <dbReference type="ARBA" id="ARBA00023315"/>
    </source>
</evidence>
<dbReference type="InterPro" id="IPR050664">
    <property type="entry name" value="Octanoyltrans_LipM/LipL"/>
</dbReference>
<dbReference type="CDD" id="cd16443">
    <property type="entry name" value="LplA"/>
    <property type="match status" value="1"/>
</dbReference>
<dbReference type="GO" id="GO:0033819">
    <property type="term" value="F:lipoyl(octanoyl) transferase activity"/>
    <property type="evidence" value="ECO:0007669"/>
    <property type="project" value="UniProtKB-UniRule"/>
</dbReference>
<dbReference type="PANTHER" id="PTHR43679:SF2">
    <property type="entry name" value="OCTANOYL-[GCVH]:PROTEIN N-OCTANOYLTRANSFERASE"/>
    <property type="match status" value="1"/>
</dbReference>
<dbReference type="GO" id="GO:0009249">
    <property type="term" value="P:protein lipoylation"/>
    <property type="evidence" value="ECO:0007669"/>
    <property type="project" value="UniProtKB-UniRule"/>
</dbReference>
<dbReference type="AlphaFoldDB" id="A0A419SMM6"/>
<comment type="pathway">
    <text evidence="3">Protein modification; protein lipoylation via endogenous pathway; protein N(6)-(lipoyl)lysine from octanoyl-[acyl-carrier-protein].</text>
</comment>
<comment type="subunit">
    <text evidence="3">Monomer.</text>
</comment>
<evidence type="ECO:0000259" key="4">
    <source>
        <dbReference type="PROSITE" id="PS51733"/>
    </source>
</evidence>
<comment type="catalytic activity">
    <reaction evidence="3">
        <text>octanoyl-[ACP] + L-lysyl-[protein] = N(6)-octanoyl-L-lysyl-[protein] + holo-[ACP] + H(+)</text>
        <dbReference type="Rhea" id="RHEA:17665"/>
        <dbReference type="Rhea" id="RHEA-COMP:9636"/>
        <dbReference type="Rhea" id="RHEA-COMP:9685"/>
        <dbReference type="Rhea" id="RHEA-COMP:9752"/>
        <dbReference type="Rhea" id="RHEA-COMP:9928"/>
        <dbReference type="ChEBI" id="CHEBI:15378"/>
        <dbReference type="ChEBI" id="CHEBI:29969"/>
        <dbReference type="ChEBI" id="CHEBI:64479"/>
        <dbReference type="ChEBI" id="CHEBI:78463"/>
        <dbReference type="ChEBI" id="CHEBI:78809"/>
        <dbReference type="EC" id="2.3.1.181"/>
    </reaction>
</comment>
<feature type="active site" description="Acyl-thioester intermediate" evidence="3">
    <location>
        <position position="151"/>
    </location>
</feature>
<dbReference type="EC" id="2.3.1.181" evidence="3"/>
<comment type="miscellaneous">
    <text evidence="3">In the reaction, the free carboxyl group of octanoic acid is attached via an amide linkage to the epsilon-amino group of a specific lysine residue of lipoyl domains of lipoate-dependent enzymes. The reaction proceeds via an octanoyl-thioester enzyme intermediate.</text>
</comment>
<feature type="domain" description="BPL/LPL catalytic" evidence="4">
    <location>
        <begin position="34"/>
        <end position="249"/>
    </location>
</feature>
<evidence type="ECO:0000256" key="1">
    <source>
        <dbReference type="ARBA" id="ARBA00022679"/>
    </source>
</evidence>
<evidence type="ECO:0000313" key="6">
    <source>
        <dbReference type="Proteomes" id="UP000284219"/>
    </source>
</evidence>
<protein>
    <recommendedName>
        <fullName evidence="3">Octanoyltransferase LipM</fullName>
        <ecNumber evidence="3">2.3.1.181</ecNumber>
    </recommendedName>
    <alternativeName>
        <fullName evidence="3">Octanoyl-[acyl-carrier-protein]:[GcvH] N-octanoyltransferase</fullName>
    </alternativeName>
</protein>
<name>A0A419SMM6_9BACL</name>
<dbReference type="InterPro" id="IPR024898">
    <property type="entry name" value="LipM"/>
</dbReference>
<organism evidence="5 6">
    <name type="scientific">Ammoniphilus oxalaticus</name>
    <dbReference type="NCBI Taxonomy" id="66863"/>
    <lineage>
        <taxon>Bacteria</taxon>
        <taxon>Bacillati</taxon>
        <taxon>Bacillota</taxon>
        <taxon>Bacilli</taxon>
        <taxon>Bacillales</taxon>
        <taxon>Paenibacillaceae</taxon>
        <taxon>Aneurinibacillus group</taxon>
        <taxon>Ammoniphilus</taxon>
    </lineage>
</organism>